<dbReference type="InterPro" id="IPR042411">
    <property type="entry name" value="WDR27"/>
</dbReference>
<sequence length="914" mass="100720">MEINHLQSLRTAFTPAHFQLACDGVYLALPLTRTVIGVWSLQDLSYKPLELEGHRKILSALALGCQSSPTLLCSAAEDYIIVWNLQRARQQHQKGEKIKGHVIGTTLGHIHHLAFSPNDSLVGACRGLEVLILESKKELIIATLEGHTALVTACEFCPHYLATLITISEDRTFKVWNLHDFSLVYQSPIVTASPFLSLAMSLQQPHVAIGTADGQVKVYDLTDGNGFRCLYSIDVGKIISKVKEEKRISQLDSISKQGPVKISSQPSWKQSNSNQSAESIDSTEGITSSVETGVSVLSLYFTYLPLEAAKRQTSASSNKPAFLQHKDSIVKDLLDASPVLSVGTVGSLLQVNTSSLDTCCLIDLQDPILSMEGLNVETKVLNAAGSVYFTQGTDPQQIWCIIGSPFQNIVHILKWNLASTAVKSKVPSQNSGISLASILGEDELTPLSLMEKSETDLTALEITVLSHQALLQDSPLQAELVPKQKPDKPQKQRGFLSSPQKGRVMADQPLTFKTKIKSSGYTEAPRMTMFKPKTNSSKSQSLSRQSSRSSTASLASRTHEKEYPMTSQVPSKLQVKLDVAERPTAINSIAISDDGNSMVCALANKSAQVFRFPLTGKGTSYVGHDNIVTSSNWSHDGNWLITSSDDKMAAIWSKGQADPILTFNTTNHNFGLDKEATKNDKENQVFSKPIQNAQFYYMDKFVLLACGHTLYLYKFHLDPTKEDVKRYYSKSKYKLVQSWDTDAQQITALSAINAFYSYIVLCAGSNKSLEVYDMNTGTQVRKLTDVHTRPIHDICQNQGSAYVSHPSSAYDLFITAAAGDCIKLWDLRTNRCVKRFEGHQNRVHPCGLAVSPCGRFIASGSEDKSAYVFDMRTGTYNLKLIGHTDVVSDVAFHPLYPRLVTATLDGKIHLYTDK</sequence>
<accession>A0ABD3WJY6</accession>
<feature type="compositionally biased region" description="Low complexity" evidence="2">
    <location>
        <begin position="533"/>
        <end position="556"/>
    </location>
</feature>
<evidence type="ECO:0000313" key="4">
    <source>
        <dbReference type="Proteomes" id="UP001634394"/>
    </source>
</evidence>
<feature type="repeat" description="WD" evidence="1">
    <location>
        <begin position="621"/>
        <end position="653"/>
    </location>
</feature>
<dbReference type="PANTHER" id="PTHR44525">
    <property type="entry name" value="WD REPEAT-CONTAINING PROTEIN 27"/>
    <property type="match status" value="1"/>
</dbReference>
<dbReference type="SUPFAM" id="SSF50978">
    <property type="entry name" value="WD40 repeat-like"/>
    <property type="match status" value="2"/>
</dbReference>
<gene>
    <name evidence="3" type="ORF">ACJMK2_036227</name>
</gene>
<feature type="repeat" description="WD" evidence="1">
    <location>
        <begin position="144"/>
        <end position="186"/>
    </location>
</feature>
<dbReference type="AlphaFoldDB" id="A0ABD3WJY6"/>
<dbReference type="PROSITE" id="PS50082">
    <property type="entry name" value="WD_REPEATS_2"/>
    <property type="match status" value="3"/>
</dbReference>
<organism evidence="3 4">
    <name type="scientific">Sinanodonta woodiana</name>
    <name type="common">Chinese pond mussel</name>
    <name type="synonym">Anodonta woodiana</name>
    <dbReference type="NCBI Taxonomy" id="1069815"/>
    <lineage>
        <taxon>Eukaryota</taxon>
        <taxon>Metazoa</taxon>
        <taxon>Spiralia</taxon>
        <taxon>Lophotrochozoa</taxon>
        <taxon>Mollusca</taxon>
        <taxon>Bivalvia</taxon>
        <taxon>Autobranchia</taxon>
        <taxon>Heteroconchia</taxon>
        <taxon>Palaeoheterodonta</taxon>
        <taxon>Unionida</taxon>
        <taxon>Unionoidea</taxon>
        <taxon>Unionidae</taxon>
        <taxon>Unioninae</taxon>
        <taxon>Sinanodonta</taxon>
    </lineage>
</organism>
<evidence type="ECO:0000256" key="1">
    <source>
        <dbReference type="PROSITE-ProRule" id="PRU00221"/>
    </source>
</evidence>
<feature type="region of interest" description="Disordered" evidence="2">
    <location>
        <begin position="258"/>
        <end position="284"/>
    </location>
</feature>
<dbReference type="EMBL" id="JBJQND010000006">
    <property type="protein sequence ID" value="KAL3873068.1"/>
    <property type="molecule type" value="Genomic_DNA"/>
</dbReference>
<keyword evidence="4" id="KW-1185">Reference proteome</keyword>
<dbReference type="SMART" id="SM00320">
    <property type="entry name" value="WD40"/>
    <property type="match status" value="9"/>
</dbReference>
<dbReference type="PANTHER" id="PTHR44525:SF1">
    <property type="entry name" value="WD REPEAT-CONTAINING PROTEIN 27"/>
    <property type="match status" value="1"/>
</dbReference>
<name>A0ABD3WJY6_SINWO</name>
<dbReference type="InterPro" id="IPR015943">
    <property type="entry name" value="WD40/YVTN_repeat-like_dom_sf"/>
</dbReference>
<dbReference type="Gene3D" id="2.130.10.10">
    <property type="entry name" value="YVTN repeat-like/Quinoprotein amine dehydrogenase"/>
    <property type="match status" value="3"/>
</dbReference>
<keyword evidence="1" id="KW-0853">WD repeat</keyword>
<dbReference type="Pfam" id="PF00400">
    <property type="entry name" value="WD40"/>
    <property type="match status" value="4"/>
</dbReference>
<dbReference type="PROSITE" id="PS50294">
    <property type="entry name" value="WD_REPEATS_REGION"/>
    <property type="match status" value="3"/>
</dbReference>
<reference evidence="3 4" key="1">
    <citation type="submission" date="2024-11" db="EMBL/GenBank/DDBJ databases">
        <title>Chromosome-level genome assembly of the freshwater bivalve Anodonta woodiana.</title>
        <authorList>
            <person name="Chen X."/>
        </authorList>
    </citation>
    <scope>NUCLEOTIDE SEQUENCE [LARGE SCALE GENOMIC DNA]</scope>
    <source>
        <strain evidence="3">MN2024</strain>
        <tissue evidence="3">Gills</tissue>
    </source>
</reference>
<feature type="region of interest" description="Disordered" evidence="2">
    <location>
        <begin position="481"/>
        <end position="508"/>
    </location>
</feature>
<dbReference type="Proteomes" id="UP001634394">
    <property type="component" value="Unassembled WGS sequence"/>
</dbReference>
<dbReference type="InterPro" id="IPR001680">
    <property type="entry name" value="WD40_rpt"/>
</dbReference>
<comment type="caution">
    <text evidence="3">The sequence shown here is derived from an EMBL/GenBank/DDBJ whole genome shotgun (WGS) entry which is preliminary data.</text>
</comment>
<feature type="region of interest" description="Disordered" evidence="2">
    <location>
        <begin position="523"/>
        <end position="571"/>
    </location>
</feature>
<proteinExistence type="predicted"/>
<dbReference type="InterPro" id="IPR036322">
    <property type="entry name" value="WD40_repeat_dom_sf"/>
</dbReference>
<protein>
    <recommendedName>
        <fullName evidence="5">WD repeat-containing protein 27</fullName>
    </recommendedName>
</protein>
<feature type="repeat" description="WD" evidence="1">
    <location>
        <begin position="880"/>
        <end position="914"/>
    </location>
</feature>
<evidence type="ECO:0008006" key="5">
    <source>
        <dbReference type="Google" id="ProtNLM"/>
    </source>
</evidence>
<evidence type="ECO:0000256" key="2">
    <source>
        <dbReference type="SAM" id="MobiDB-lite"/>
    </source>
</evidence>
<evidence type="ECO:0000313" key="3">
    <source>
        <dbReference type="EMBL" id="KAL3873068.1"/>
    </source>
</evidence>